<dbReference type="PANTHER" id="PTHR46558:SF11">
    <property type="entry name" value="HTH-TYPE TRANSCRIPTIONAL REGULATOR XRE"/>
    <property type="match status" value="1"/>
</dbReference>
<keyword evidence="4" id="KW-1185">Reference proteome</keyword>
<evidence type="ECO:0000256" key="1">
    <source>
        <dbReference type="ARBA" id="ARBA00023125"/>
    </source>
</evidence>
<gene>
    <name evidence="3" type="ORF">LFP01_00034</name>
</gene>
<evidence type="ECO:0000259" key="2">
    <source>
        <dbReference type="PROSITE" id="PS50943"/>
    </source>
</evidence>
<organism evidence="3 4">
    <name type="scientific">Lactobacillus phage LFP01</name>
    <dbReference type="NCBI Taxonomy" id="3051505"/>
    <lineage>
        <taxon>Viruses</taxon>
        <taxon>Duplodnaviria</taxon>
        <taxon>Heunggongvirae</taxon>
        <taxon>Uroviricota</taxon>
        <taxon>Caudoviricetes</taxon>
    </lineage>
</organism>
<evidence type="ECO:0000313" key="3">
    <source>
        <dbReference type="EMBL" id="WIU42484.1"/>
    </source>
</evidence>
<dbReference type="PROSITE" id="PS50943">
    <property type="entry name" value="HTH_CROC1"/>
    <property type="match status" value="1"/>
</dbReference>
<dbReference type="Proteomes" id="UP001487040">
    <property type="component" value="Segment"/>
</dbReference>
<dbReference type="PANTHER" id="PTHR46558">
    <property type="entry name" value="TRACRIPTIONAL REGULATORY PROTEIN-RELATED-RELATED"/>
    <property type="match status" value="1"/>
</dbReference>
<dbReference type="Gene3D" id="1.10.260.40">
    <property type="entry name" value="lambda repressor-like DNA-binding domains"/>
    <property type="match status" value="1"/>
</dbReference>
<name>A0AAX3XGX1_9CAUD</name>
<proteinExistence type="predicted"/>
<feature type="domain" description="HTH cro/C1-type" evidence="2">
    <location>
        <begin position="13"/>
        <end position="67"/>
    </location>
</feature>
<sequence length="78" mass="8972">MTDLIPTEVKHTIKDLRVRAGLSQSEASKRLGVTEPTLRKWENDSSVLSFRQMKEIASLYHIPLDYIFFGDDNAFSEK</sequence>
<protein>
    <submittedName>
        <fullName evidence="3">Transcriptional regulator</fullName>
    </submittedName>
</protein>
<dbReference type="InterPro" id="IPR010982">
    <property type="entry name" value="Lambda_DNA-bd_dom_sf"/>
</dbReference>
<dbReference type="GO" id="GO:0003677">
    <property type="term" value="F:DNA binding"/>
    <property type="evidence" value="ECO:0007669"/>
    <property type="project" value="UniProtKB-KW"/>
</dbReference>
<keyword evidence="1" id="KW-0238">DNA-binding</keyword>
<dbReference type="InterPro" id="IPR001387">
    <property type="entry name" value="Cro/C1-type_HTH"/>
</dbReference>
<dbReference type="SUPFAM" id="SSF47413">
    <property type="entry name" value="lambda repressor-like DNA-binding domains"/>
    <property type="match status" value="1"/>
</dbReference>
<accession>A0AAX3XGX1</accession>
<dbReference type="CDD" id="cd00093">
    <property type="entry name" value="HTH_XRE"/>
    <property type="match status" value="1"/>
</dbReference>
<evidence type="ECO:0000313" key="4">
    <source>
        <dbReference type="Proteomes" id="UP001487040"/>
    </source>
</evidence>
<dbReference type="Pfam" id="PF01381">
    <property type="entry name" value="HTH_3"/>
    <property type="match status" value="1"/>
</dbReference>
<reference evidence="3 4" key="1">
    <citation type="submission" date="2023-05" db="EMBL/GenBank/DDBJ databases">
        <authorList>
            <person name="Wen Q.N."/>
        </authorList>
    </citation>
    <scope>NUCLEOTIDE SEQUENCE [LARGE SCALE GENOMIC DNA]</scope>
</reference>
<dbReference type="SMART" id="SM00530">
    <property type="entry name" value="HTH_XRE"/>
    <property type="match status" value="1"/>
</dbReference>
<dbReference type="EMBL" id="OR048821">
    <property type="protein sequence ID" value="WIU42484.1"/>
    <property type="molecule type" value="Genomic_DNA"/>
</dbReference>